<comment type="caution">
    <text evidence="2">The sequence shown here is derived from an EMBL/GenBank/DDBJ whole genome shotgun (WGS) entry which is preliminary data.</text>
</comment>
<organism evidence="2 3">
    <name type="scientific">Coniosporium apollinis</name>
    <dbReference type="NCBI Taxonomy" id="61459"/>
    <lineage>
        <taxon>Eukaryota</taxon>
        <taxon>Fungi</taxon>
        <taxon>Dikarya</taxon>
        <taxon>Ascomycota</taxon>
        <taxon>Pezizomycotina</taxon>
        <taxon>Dothideomycetes</taxon>
        <taxon>Dothideomycetes incertae sedis</taxon>
        <taxon>Coniosporium</taxon>
    </lineage>
</organism>
<sequence length="168" mass="18463">MQLSSILILLTALTAAGVNGADIFRTTENSCGGSKIGCKGVQEGRCCLFSKPVSEVLFTLPADSRGFAYTDNDCEGGSIFFRAAVKGTFCRHFNRNINSAKWEVGAHDKQTTLRSEDVKATCSEPEYASFVKDDGTQREINIPQGMSTKVEEWLEEGMIDLLDQLEDY</sequence>
<dbReference type="EMBL" id="JAPDRL010000027">
    <property type="protein sequence ID" value="KAJ9665614.1"/>
    <property type="molecule type" value="Genomic_DNA"/>
</dbReference>
<evidence type="ECO:0000256" key="1">
    <source>
        <dbReference type="SAM" id="SignalP"/>
    </source>
</evidence>
<dbReference type="Proteomes" id="UP001172684">
    <property type="component" value="Unassembled WGS sequence"/>
</dbReference>
<evidence type="ECO:0000313" key="2">
    <source>
        <dbReference type="EMBL" id="KAJ9665614.1"/>
    </source>
</evidence>
<keyword evidence="3" id="KW-1185">Reference proteome</keyword>
<name>A0ABQ9NWE7_9PEZI</name>
<keyword evidence="1" id="KW-0732">Signal</keyword>
<evidence type="ECO:0000313" key="3">
    <source>
        <dbReference type="Proteomes" id="UP001172684"/>
    </source>
</evidence>
<gene>
    <name evidence="2" type="ORF">H2201_004306</name>
</gene>
<protein>
    <submittedName>
        <fullName evidence="2">Uncharacterized protein</fullName>
    </submittedName>
</protein>
<reference evidence="2" key="1">
    <citation type="submission" date="2022-10" db="EMBL/GenBank/DDBJ databases">
        <title>Culturing micro-colonial fungi from biological soil crusts in the Mojave desert and describing Neophaeococcomyces mojavensis, and introducing the new genera and species Taxawa tesnikishii.</title>
        <authorList>
            <person name="Kurbessoian T."/>
            <person name="Stajich J.E."/>
        </authorList>
    </citation>
    <scope>NUCLEOTIDE SEQUENCE</scope>
    <source>
        <strain evidence="2">TK_1</strain>
    </source>
</reference>
<proteinExistence type="predicted"/>
<feature type="chain" id="PRO_5045043832" evidence="1">
    <location>
        <begin position="21"/>
        <end position="168"/>
    </location>
</feature>
<feature type="signal peptide" evidence="1">
    <location>
        <begin position="1"/>
        <end position="20"/>
    </location>
</feature>
<accession>A0ABQ9NWE7</accession>